<dbReference type="Pfam" id="PF01590">
    <property type="entry name" value="GAF"/>
    <property type="match status" value="1"/>
</dbReference>
<dbReference type="CDD" id="cd01948">
    <property type="entry name" value="EAL"/>
    <property type="match status" value="1"/>
</dbReference>
<dbReference type="Gene3D" id="3.30.70.270">
    <property type="match status" value="1"/>
</dbReference>
<dbReference type="SMART" id="SM00052">
    <property type="entry name" value="EAL"/>
    <property type="match status" value="1"/>
</dbReference>
<dbReference type="SUPFAM" id="SSF55781">
    <property type="entry name" value="GAF domain-like"/>
    <property type="match status" value="1"/>
</dbReference>
<dbReference type="PANTHER" id="PTHR33121:SF19">
    <property type="entry name" value="CYCLIC DI-GMP PHOSPHODIESTERASE PA2567"/>
    <property type="match status" value="1"/>
</dbReference>
<dbReference type="EMBL" id="CP013650">
    <property type="protein sequence ID" value="ALS98265.1"/>
    <property type="molecule type" value="Genomic_DNA"/>
</dbReference>
<dbReference type="NCBIfam" id="TIGR00254">
    <property type="entry name" value="GGDEF"/>
    <property type="match status" value="1"/>
</dbReference>
<dbReference type="Proteomes" id="UP000068447">
    <property type="component" value="Chromosome"/>
</dbReference>
<proteinExistence type="predicted"/>
<dbReference type="KEGG" id="lal:AT746_08385"/>
<evidence type="ECO:0000313" key="3">
    <source>
        <dbReference type="EMBL" id="ALS98265.1"/>
    </source>
</evidence>
<dbReference type="InterPro" id="IPR000160">
    <property type="entry name" value="GGDEF_dom"/>
</dbReference>
<feature type="domain" description="GGDEF" evidence="2">
    <location>
        <begin position="210"/>
        <end position="344"/>
    </location>
</feature>
<evidence type="ECO:0000259" key="1">
    <source>
        <dbReference type="PROSITE" id="PS50883"/>
    </source>
</evidence>
<name>A0A0U3B404_9ALTE</name>
<dbReference type="GO" id="GO:0071111">
    <property type="term" value="F:cyclic-guanylate-specific phosphodiesterase activity"/>
    <property type="evidence" value="ECO:0007669"/>
    <property type="project" value="InterPro"/>
</dbReference>
<sequence length="608" mass="67898">MTVSNYQKPEIPADEEERLSELNRLNILDTAAEVRFDRYTSMVADIFDFPVVLVSLVSHDRQWFKSSIGLDLKECPRDISLCGHAIVQQGVMVIPDTLKDKRFANNPLVTGEPYIRFYAGAVVHSPKGQPLGTLCLIDHEPREFNEQQCKRLRQFAELIESEIKHNSDLEELRASVEFSAFYDPLTQLPNRRLLTDRLEKLLELSEFEKRQVAVLLFNVAGLRLFNQSLGTEAGDELLRQLADRLQGCCPAGGTVARLQADEFVLVFPSLNSNKNHIDKVAEQARAALVKSFRLMSKEHYIRVQIGASVFPDNGVTSAGLLEQASAAIRFAGQGEPGAICYFNKAESESISENLKIESSLRGALENNEFSLLYQPIVNLEDAKLAGVEALLRWHNKELGSVPPDKFIPIAERNGLIVAIGRWVQQEVCRQIKCWSTQNSWALPVAINVAAAELLQPEFSTNLIQRMEADGIAPELLWVEVTEFSLASDSPTVDENLALLSKAQIRVHIDDFGTGYSSLSYLQRMPISSLKIDRSFINGLPHNNQELALTRSILSMSSDLGLATVAEGIENRQQYDFLRDSGCKMGQGFLLARPLQASEIEGLRDRSLI</sequence>
<dbReference type="InterPro" id="IPR003018">
    <property type="entry name" value="GAF"/>
</dbReference>
<accession>A0A0U3B404</accession>
<evidence type="ECO:0000313" key="4">
    <source>
        <dbReference type="Proteomes" id="UP000068447"/>
    </source>
</evidence>
<keyword evidence="4" id="KW-1185">Reference proteome</keyword>
<dbReference type="InterPro" id="IPR050706">
    <property type="entry name" value="Cyclic-di-GMP_PDE-like"/>
</dbReference>
<reference evidence="3 4" key="1">
    <citation type="submission" date="2015-12" db="EMBL/GenBank/DDBJ databases">
        <title>Complete genome of Lacimicrobium alkaliphilum KCTC 32984.</title>
        <authorList>
            <person name="Kim S.-G."/>
            <person name="Lee Y.-J."/>
        </authorList>
    </citation>
    <scope>NUCLEOTIDE SEQUENCE [LARGE SCALE GENOMIC DNA]</scope>
    <source>
        <strain evidence="3 4">YelD216</strain>
    </source>
</reference>
<dbReference type="RefSeq" id="WP_062479043.1">
    <property type="nucleotide sequence ID" value="NZ_CP013650.1"/>
</dbReference>
<dbReference type="InterPro" id="IPR001633">
    <property type="entry name" value="EAL_dom"/>
</dbReference>
<dbReference type="SUPFAM" id="SSF55073">
    <property type="entry name" value="Nucleotide cyclase"/>
    <property type="match status" value="1"/>
</dbReference>
<dbReference type="Pfam" id="PF00563">
    <property type="entry name" value="EAL"/>
    <property type="match status" value="1"/>
</dbReference>
<dbReference type="PROSITE" id="PS50887">
    <property type="entry name" value="GGDEF"/>
    <property type="match status" value="1"/>
</dbReference>
<evidence type="ECO:0008006" key="5">
    <source>
        <dbReference type="Google" id="ProtNLM"/>
    </source>
</evidence>
<dbReference type="InterPro" id="IPR035919">
    <property type="entry name" value="EAL_sf"/>
</dbReference>
<gene>
    <name evidence="3" type="ORF">AT746_08385</name>
</gene>
<dbReference type="InterPro" id="IPR043128">
    <property type="entry name" value="Rev_trsase/Diguanyl_cyclase"/>
</dbReference>
<dbReference type="Pfam" id="PF00990">
    <property type="entry name" value="GGDEF"/>
    <property type="match status" value="1"/>
</dbReference>
<feature type="domain" description="EAL" evidence="1">
    <location>
        <begin position="353"/>
        <end position="607"/>
    </location>
</feature>
<dbReference type="InterPro" id="IPR029787">
    <property type="entry name" value="Nucleotide_cyclase"/>
</dbReference>
<dbReference type="Gene3D" id="3.20.20.450">
    <property type="entry name" value="EAL domain"/>
    <property type="match status" value="1"/>
</dbReference>
<dbReference type="InterPro" id="IPR029016">
    <property type="entry name" value="GAF-like_dom_sf"/>
</dbReference>
<dbReference type="SUPFAM" id="SSF141868">
    <property type="entry name" value="EAL domain-like"/>
    <property type="match status" value="1"/>
</dbReference>
<dbReference type="PROSITE" id="PS50883">
    <property type="entry name" value="EAL"/>
    <property type="match status" value="1"/>
</dbReference>
<dbReference type="SMART" id="SM00267">
    <property type="entry name" value="GGDEF"/>
    <property type="match status" value="1"/>
</dbReference>
<dbReference type="STRING" id="1526571.AT746_08385"/>
<dbReference type="CDD" id="cd01949">
    <property type="entry name" value="GGDEF"/>
    <property type="match status" value="1"/>
</dbReference>
<protein>
    <recommendedName>
        <fullName evidence="5">Diguanylate cyclase</fullName>
    </recommendedName>
</protein>
<dbReference type="Gene3D" id="3.30.450.40">
    <property type="match status" value="1"/>
</dbReference>
<evidence type="ECO:0000259" key="2">
    <source>
        <dbReference type="PROSITE" id="PS50887"/>
    </source>
</evidence>
<organism evidence="3 4">
    <name type="scientific">Lacimicrobium alkaliphilum</name>
    <dbReference type="NCBI Taxonomy" id="1526571"/>
    <lineage>
        <taxon>Bacteria</taxon>
        <taxon>Pseudomonadati</taxon>
        <taxon>Pseudomonadota</taxon>
        <taxon>Gammaproteobacteria</taxon>
        <taxon>Alteromonadales</taxon>
        <taxon>Alteromonadaceae</taxon>
        <taxon>Lacimicrobium</taxon>
    </lineage>
</organism>
<dbReference type="PANTHER" id="PTHR33121">
    <property type="entry name" value="CYCLIC DI-GMP PHOSPHODIESTERASE PDEF"/>
    <property type="match status" value="1"/>
</dbReference>
<dbReference type="SMART" id="SM00065">
    <property type="entry name" value="GAF"/>
    <property type="match status" value="1"/>
</dbReference>
<dbReference type="AlphaFoldDB" id="A0A0U3B404"/>